<name>T5A456_OPHSC</name>
<dbReference type="GO" id="GO:0005524">
    <property type="term" value="F:ATP binding"/>
    <property type="evidence" value="ECO:0007669"/>
    <property type="project" value="InterPro"/>
</dbReference>
<dbReference type="InterPro" id="IPR036890">
    <property type="entry name" value="HATPase_C_sf"/>
</dbReference>
<dbReference type="HOGENOM" id="CLU_011171_3_0_1"/>
<dbReference type="SUPFAM" id="SSF55874">
    <property type="entry name" value="ATPase domain of HSP90 chaperone/DNA topoisomerase II/histidine kinase"/>
    <property type="match status" value="1"/>
</dbReference>
<dbReference type="EMBL" id="KE652887">
    <property type="protein sequence ID" value="EQL00235.1"/>
    <property type="molecule type" value="Genomic_DNA"/>
</dbReference>
<proteinExistence type="inferred from homology"/>
<dbReference type="GO" id="GO:0061982">
    <property type="term" value="P:meiosis I cell cycle process"/>
    <property type="evidence" value="ECO:0007669"/>
    <property type="project" value="UniProtKB-ARBA"/>
</dbReference>
<evidence type="ECO:0000256" key="2">
    <source>
        <dbReference type="ARBA" id="ARBA00022763"/>
    </source>
</evidence>
<dbReference type="InterPro" id="IPR038973">
    <property type="entry name" value="MutL/Mlh/Pms-like"/>
</dbReference>
<feature type="region of interest" description="Disordered" evidence="3">
    <location>
        <begin position="588"/>
        <end position="683"/>
    </location>
</feature>
<dbReference type="PROSITE" id="PS00058">
    <property type="entry name" value="DNA_MISMATCH_REPAIR_1"/>
    <property type="match status" value="1"/>
</dbReference>
<dbReference type="eggNOG" id="KOG1978">
    <property type="taxonomic scope" value="Eukaryota"/>
</dbReference>
<dbReference type="InterPro" id="IPR014762">
    <property type="entry name" value="DNA_mismatch_repair_CS"/>
</dbReference>
<dbReference type="SMART" id="SM01340">
    <property type="entry name" value="DNA_mis_repair"/>
    <property type="match status" value="1"/>
</dbReference>
<dbReference type="NCBIfam" id="TIGR00585">
    <property type="entry name" value="mutl"/>
    <property type="match status" value="1"/>
</dbReference>
<dbReference type="PANTHER" id="PTHR10073">
    <property type="entry name" value="DNA MISMATCH REPAIR PROTEIN MLH, PMS, MUTL"/>
    <property type="match status" value="1"/>
</dbReference>
<dbReference type="InterPro" id="IPR020568">
    <property type="entry name" value="Ribosomal_Su5_D2-typ_SF"/>
</dbReference>
<dbReference type="GO" id="GO:0032389">
    <property type="term" value="C:MutLalpha complex"/>
    <property type="evidence" value="ECO:0007669"/>
    <property type="project" value="TreeGrafter"/>
</dbReference>
<evidence type="ECO:0000259" key="4">
    <source>
        <dbReference type="SMART" id="SM01340"/>
    </source>
</evidence>
<evidence type="ECO:0000313" key="5">
    <source>
        <dbReference type="EMBL" id="EQL00235.1"/>
    </source>
</evidence>
<dbReference type="PANTHER" id="PTHR10073:SF41">
    <property type="entry name" value="MISMATCH REPAIR PROTEIN, PUTATIVE (AFU_ORTHOLOGUE AFUA_8G05820)-RELATED"/>
    <property type="match status" value="1"/>
</dbReference>
<feature type="compositionally biased region" description="Pro residues" evidence="3">
    <location>
        <begin position="667"/>
        <end position="676"/>
    </location>
</feature>
<feature type="domain" description="DNA mismatch repair protein S5" evidence="4">
    <location>
        <begin position="217"/>
        <end position="360"/>
    </location>
</feature>
<dbReference type="GO" id="GO:0030983">
    <property type="term" value="F:mismatched DNA binding"/>
    <property type="evidence" value="ECO:0007669"/>
    <property type="project" value="InterPro"/>
</dbReference>
<protein>
    <submittedName>
        <fullName evidence="5">Post Meiotic Segregation 2</fullName>
    </submittedName>
</protein>
<dbReference type="Gene3D" id="3.30.230.10">
    <property type="match status" value="1"/>
</dbReference>
<organism evidence="5 6">
    <name type="scientific">Ophiocordyceps sinensis (strain Co18 / CGMCC 3.14243)</name>
    <name type="common">Yarsagumba caterpillar fungus</name>
    <name type="synonym">Hirsutella sinensis</name>
    <dbReference type="NCBI Taxonomy" id="911162"/>
    <lineage>
        <taxon>Eukaryota</taxon>
        <taxon>Fungi</taxon>
        <taxon>Dikarya</taxon>
        <taxon>Ascomycota</taxon>
        <taxon>Pezizomycotina</taxon>
        <taxon>Sordariomycetes</taxon>
        <taxon>Hypocreomycetidae</taxon>
        <taxon>Hypocreales</taxon>
        <taxon>Ophiocordycipitaceae</taxon>
        <taxon>Ophiocordyceps</taxon>
    </lineage>
</organism>
<dbReference type="GO" id="GO:0016887">
    <property type="term" value="F:ATP hydrolysis activity"/>
    <property type="evidence" value="ECO:0007669"/>
    <property type="project" value="InterPro"/>
</dbReference>
<feature type="region of interest" description="Disordered" evidence="3">
    <location>
        <begin position="503"/>
        <end position="523"/>
    </location>
</feature>
<comment type="similarity">
    <text evidence="1">Belongs to the DNA mismatch repair MutL/HexB family.</text>
</comment>
<keyword evidence="2" id="KW-0227">DNA damage</keyword>
<dbReference type="Pfam" id="PF01119">
    <property type="entry name" value="DNA_mis_repair"/>
    <property type="match status" value="1"/>
</dbReference>
<sequence length="860" mass="92892">MIISALPQATVRLLGASTSLASPYDLVKELLDNAIDAQATTVEIGISADTLDQVLVRDNGHGIAVQDFESLGRRAHTSKLRSFDELQTKGGKTLGFRGEALASANAVSSVVITTRVSGDPVASRLQLRFAVGGVEQRRPVSAPVGTTVQASQLFKNMPARRQYLIKERHKSVTRIKGLLKSYALARPHLKLSFKVTDDGTQSWSYSPNASWTVGEATLQIFGGGLTTNCVQVTARENDRGVSLHDQQPTGFVLEAFLPKPDCDVKAVAGKGSFISVDQRPVSPTRGLPKRIISILKSHFSEHMAKRGPAKSHASPFVQLDIRCPPRSYDPNVSPLKDEVLFADEKGLIECFEGLCRELYAGLDKGMSRLVGGLSEKPCQRGMSPPSSDHICKVAGASPWDDPEIIDMMNELPLDDSSPSAGMRGTAVDSVPERQCETPQASRSKSSSVKGPDSTVACLPRLPPGREAPAAGPVRASMKTVSRVNMARKDSDNTDEFGMDETVDILIPPRPPKAEPSPERSKLKLRKGPDIQRYFQSTRNQDFQIACDDTATVGERGSVQDALQAERPSPNFRRPLEPLSESALNRMQGELEAAGSQSSADEVEVLRPHHPPGGDLDALFSQRGQSVVAVDEQGERDRRSALSPRAIPSARSLVPRHLPSSPRTNRPNPFPTPPSSGPPRGERLGVALRANGGRQPRQRGGPSRDRHWLGATKHAMGRLTQPSAPQQRAPVQGPLTSISVASCQLGEKRDGIFLIPTNSNEDVFGRTRTKHRAKYRPSPVSHPRPAGQEPGKASEEAVVEEAAFGSNPRGRRDAWDVGLDAGFMRWDSTAHAACWRLRFLRALRSIGDGAATEGHGGSASG</sequence>
<dbReference type="Gene3D" id="3.30.565.10">
    <property type="entry name" value="Histidine kinase-like ATPase, C-terminal domain"/>
    <property type="match status" value="1"/>
</dbReference>
<dbReference type="SUPFAM" id="SSF54211">
    <property type="entry name" value="Ribosomal protein S5 domain 2-like"/>
    <property type="match status" value="1"/>
</dbReference>
<dbReference type="GO" id="GO:0006298">
    <property type="term" value="P:mismatch repair"/>
    <property type="evidence" value="ECO:0007669"/>
    <property type="project" value="InterPro"/>
</dbReference>
<feature type="region of interest" description="Disordered" evidence="3">
    <location>
        <begin position="409"/>
        <end position="482"/>
    </location>
</feature>
<feature type="region of interest" description="Disordered" evidence="3">
    <location>
        <begin position="766"/>
        <end position="795"/>
    </location>
</feature>
<dbReference type="AlphaFoldDB" id="T5A456"/>
<reference evidence="5 6" key="1">
    <citation type="journal article" date="2013" name="Chin. Sci. Bull.">
        <title>Genome survey uncovers the secrets of sex and lifestyle in caterpillar fungus.</title>
        <authorList>
            <person name="Hu X."/>
            <person name="Zhang Y."/>
            <person name="Xiao G."/>
            <person name="Zheng P."/>
            <person name="Xia Y."/>
            <person name="Zhang X."/>
            <person name="St Leger R.J."/>
            <person name="Liu X."/>
            <person name="Wang C."/>
        </authorList>
    </citation>
    <scope>NUCLEOTIDE SEQUENCE [LARGE SCALE GENOMIC DNA]</scope>
    <source>
        <strain evidence="6">Co18 / CGMCC 3.14243</strain>
        <tissue evidence="5">Fruit-body</tissue>
    </source>
</reference>
<dbReference type="InterPro" id="IPR013507">
    <property type="entry name" value="DNA_mismatch_S5_2-like"/>
</dbReference>
<dbReference type="GO" id="GO:0140664">
    <property type="term" value="F:ATP-dependent DNA damage sensor activity"/>
    <property type="evidence" value="ECO:0007669"/>
    <property type="project" value="InterPro"/>
</dbReference>
<dbReference type="InterPro" id="IPR002099">
    <property type="entry name" value="MutL/Mlh/PMS"/>
</dbReference>
<accession>T5A456</accession>
<dbReference type="FunFam" id="3.30.565.10:FF:000017">
    <property type="entry name" value="PMS1 homolog 1, mismatch repair system component"/>
    <property type="match status" value="1"/>
</dbReference>
<dbReference type="InterPro" id="IPR014721">
    <property type="entry name" value="Ribsml_uS5_D2-typ_fold_subgr"/>
</dbReference>
<dbReference type="Proteomes" id="UP000019374">
    <property type="component" value="Unassembled WGS sequence"/>
</dbReference>
<evidence type="ECO:0000256" key="1">
    <source>
        <dbReference type="ARBA" id="ARBA00006082"/>
    </source>
</evidence>
<feature type="compositionally biased region" description="Polar residues" evidence="3">
    <location>
        <begin position="436"/>
        <end position="448"/>
    </location>
</feature>
<evidence type="ECO:0000313" key="6">
    <source>
        <dbReference type="Proteomes" id="UP000019374"/>
    </source>
</evidence>
<dbReference type="Pfam" id="PF13589">
    <property type="entry name" value="HATPase_c_3"/>
    <property type="match status" value="1"/>
</dbReference>
<gene>
    <name evidence="5" type="ORF">OCS_04053</name>
</gene>
<dbReference type="OrthoDB" id="10263226at2759"/>
<evidence type="ECO:0000256" key="3">
    <source>
        <dbReference type="SAM" id="MobiDB-lite"/>
    </source>
</evidence>
<feature type="compositionally biased region" description="Basic and acidic residues" evidence="3">
    <location>
        <begin position="511"/>
        <end position="523"/>
    </location>
</feature>